<proteinExistence type="predicted"/>
<dbReference type="Gene3D" id="3.30.70.1150">
    <property type="entry name" value="ACT-like. Chain A, domain 2"/>
    <property type="match status" value="1"/>
</dbReference>
<dbReference type="SUPFAM" id="SSF55021">
    <property type="entry name" value="ACT-like"/>
    <property type="match status" value="1"/>
</dbReference>
<dbReference type="AlphaFoldDB" id="A0A926HLG2"/>
<comment type="caution">
    <text evidence="1">The sequence shown here is derived from an EMBL/GenBank/DDBJ whole genome shotgun (WGS) entry which is preliminary data.</text>
</comment>
<dbReference type="EMBL" id="JACRSR010000004">
    <property type="protein sequence ID" value="MBC8532037.1"/>
    <property type="molecule type" value="Genomic_DNA"/>
</dbReference>
<protein>
    <submittedName>
        <fullName evidence="1">Iron-only hydrogenase system regulator</fullName>
    </submittedName>
</protein>
<organism evidence="1 2">
    <name type="scientific">Gehongia tenuis</name>
    <dbReference type="NCBI Taxonomy" id="2763655"/>
    <lineage>
        <taxon>Bacteria</taxon>
        <taxon>Bacillati</taxon>
        <taxon>Bacillota</taxon>
        <taxon>Clostridia</taxon>
        <taxon>Christensenellales</taxon>
        <taxon>Christensenellaceae</taxon>
        <taxon>Gehongia</taxon>
    </lineage>
</organism>
<gene>
    <name evidence="1" type="ORF">H8696_09280</name>
</gene>
<reference evidence="1" key="1">
    <citation type="submission" date="2020-08" db="EMBL/GenBank/DDBJ databases">
        <title>Genome public.</title>
        <authorList>
            <person name="Liu C."/>
            <person name="Sun Q."/>
        </authorList>
    </citation>
    <scope>NUCLEOTIDE SEQUENCE</scope>
    <source>
        <strain evidence="1">NSJ-53</strain>
    </source>
</reference>
<keyword evidence="2" id="KW-1185">Reference proteome</keyword>
<evidence type="ECO:0000313" key="2">
    <source>
        <dbReference type="Proteomes" id="UP000623172"/>
    </source>
</evidence>
<accession>A0A926HLG2</accession>
<name>A0A926HLG2_9FIRM</name>
<dbReference type="RefSeq" id="WP_249317020.1">
    <property type="nucleotide sequence ID" value="NZ_JACRSR010000004.1"/>
</dbReference>
<dbReference type="Pfam" id="PF21699">
    <property type="entry name" value="TM1266-like"/>
    <property type="match status" value="1"/>
</dbReference>
<sequence length="83" mass="9008">MRRIAVISAILENPGESQAEFNRTVSAFKGMVRGRMGIPFEEESIAVISLTVQATLDEINALTGKLGKIEGVLVKTALSKKEF</sequence>
<dbReference type="Proteomes" id="UP000623172">
    <property type="component" value="Unassembled WGS sequence"/>
</dbReference>
<evidence type="ECO:0000313" key="1">
    <source>
        <dbReference type="EMBL" id="MBC8532037.1"/>
    </source>
</evidence>
<dbReference type="NCBIfam" id="TIGR03959">
    <property type="entry name" value="hyd_TM1266"/>
    <property type="match status" value="1"/>
</dbReference>
<dbReference type="InterPro" id="IPR023860">
    <property type="entry name" value="FeFe-hyd_TM1266"/>
</dbReference>
<dbReference type="InterPro" id="IPR027271">
    <property type="entry name" value="Acetolactate_synth/TF_NikR_C"/>
</dbReference>
<dbReference type="InterPro" id="IPR045865">
    <property type="entry name" value="ACT-like_dom_sf"/>
</dbReference>